<dbReference type="Proteomes" id="UP000315343">
    <property type="component" value="Unassembled WGS sequence"/>
</dbReference>
<dbReference type="NCBIfam" id="NF002327">
    <property type="entry name" value="PRK01286.1-2"/>
    <property type="match status" value="1"/>
</dbReference>
<proteinExistence type="inferred from homology"/>
<dbReference type="Gene3D" id="1.10.3210.10">
    <property type="entry name" value="Hypothetical protein af1432"/>
    <property type="match status" value="1"/>
</dbReference>
<evidence type="ECO:0000259" key="3">
    <source>
        <dbReference type="PROSITE" id="PS51831"/>
    </source>
</evidence>
<dbReference type="SUPFAM" id="SSF109604">
    <property type="entry name" value="HD-domain/PDEase-like"/>
    <property type="match status" value="1"/>
</dbReference>
<accession>A0A562JGZ6</accession>
<keyword evidence="5" id="KW-1185">Reference proteome</keyword>
<protein>
    <recommendedName>
        <fullName evidence="2">Deoxyguanosinetriphosphate triphosphohydrolase-like protein</fullName>
    </recommendedName>
</protein>
<dbReference type="InterPro" id="IPR003607">
    <property type="entry name" value="HD/PDEase_dom"/>
</dbReference>
<dbReference type="InterPro" id="IPR006674">
    <property type="entry name" value="HD_domain"/>
</dbReference>
<dbReference type="Pfam" id="PF01966">
    <property type="entry name" value="HD"/>
    <property type="match status" value="1"/>
</dbReference>
<dbReference type="OrthoDB" id="9803619at2"/>
<comment type="caution">
    <text evidence="4">The sequence shown here is derived from an EMBL/GenBank/DDBJ whole genome shotgun (WGS) entry which is preliminary data.</text>
</comment>
<dbReference type="GO" id="GO:0016793">
    <property type="term" value="F:triphosphoric monoester hydrolase activity"/>
    <property type="evidence" value="ECO:0007669"/>
    <property type="project" value="InterPro"/>
</dbReference>
<dbReference type="EMBL" id="VLKH01000002">
    <property type="protein sequence ID" value="TWH82459.1"/>
    <property type="molecule type" value="Genomic_DNA"/>
</dbReference>
<comment type="similarity">
    <text evidence="2">Belongs to the dGTPase family. Type 2 subfamily.</text>
</comment>
<evidence type="ECO:0000256" key="1">
    <source>
        <dbReference type="ARBA" id="ARBA00022801"/>
    </source>
</evidence>
<evidence type="ECO:0000313" key="5">
    <source>
        <dbReference type="Proteomes" id="UP000315343"/>
    </source>
</evidence>
<dbReference type="InterPro" id="IPR026875">
    <property type="entry name" value="PHydrolase_assoc_dom"/>
</dbReference>
<dbReference type="InterPro" id="IPR051094">
    <property type="entry name" value="Diverse_Catalytic_Enzymes"/>
</dbReference>
<dbReference type="AlphaFoldDB" id="A0A562JGZ6"/>
<gene>
    <name evidence="4" type="ORF">LY60_00759</name>
</gene>
<sequence length="337" mass="39359">MNIIERYEQFELDHLSENAAKSRFSKGRAVAEPQCEIRTDYQRDRDRILHSKAFRRLKHKTQVFLSPEGDHYRTRLTHTLEVSQISRTIARSLNLNEDLTEAIALGHDLGHTPFGHTGERILNQLCLTGFKHNEQSLRVVDFLEIRNDKQGLNLTYEVRDGILNHPMGYKAATLEGQIVSISDRIAYINHDIDDASRANIIKPGQIPEKFLNELGSSHGQRINTMILDVINNSMDKNKIIMSKGVYDLTKELRDFLFENVYYNKIAKSEEDKTTFIVTKIFEYYINNFDCLPEFYLKIYKDNDFTKSEIIKDYIAGMTDRYAMKVFEDLYMPKPWKQ</sequence>
<dbReference type="InterPro" id="IPR023023">
    <property type="entry name" value="dNTPase_2"/>
</dbReference>
<dbReference type="PANTHER" id="PTHR35795:SF1">
    <property type="entry name" value="BIS(5'-NUCLEOSYL)-TETRAPHOSPHATASE, SYMMETRICAL"/>
    <property type="match status" value="1"/>
</dbReference>
<dbReference type="PANTHER" id="PTHR35795">
    <property type="entry name" value="SLR1885 PROTEIN"/>
    <property type="match status" value="1"/>
</dbReference>
<evidence type="ECO:0000256" key="2">
    <source>
        <dbReference type="HAMAP-Rule" id="MF_01212"/>
    </source>
</evidence>
<dbReference type="Pfam" id="PF13286">
    <property type="entry name" value="HD_assoc"/>
    <property type="match status" value="1"/>
</dbReference>
<evidence type="ECO:0000313" key="4">
    <source>
        <dbReference type="EMBL" id="TWH82459.1"/>
    </source>
</evidence>
<dbReference type="NCBIfam" id="TIGR01353">
    <property type="entry name" value="dGTP_triPase"/>
    <property type="match status" value="1"/>
</dbReference>
<reference evidence="4 5" key="1">
    <citation type="submission" date="2019-07" db="EMBL/GenBank/DDBJ databases">
        <title>Genomic Encyclopedia of Type Strains, Phase I: the one thousand microbial genomes (KMG-I) project.</title>
        <authorList>
            <person name="Kyrpides N."/>
        </authorList>
    </citation>
    <scope>NUCLEOTIDE SEQUENCE [LARGE SCALE GENOMIC DNA]</scope>
    <source>
        <strain evidence="4 5">DSM 13558</strain>
    </source>
</reference>
<dbReference type="HAMAP" id="MF_01212">
    <property type="entry name" value="dGTPase_type2"/>
    <property type="match status" value="1"/>
</dbReference>
<dbReference type="SMART" id="SM00471">
    <property type="entry name" value="HDc"/>
    <property type="match status" value="1"/>
</dbReference>
<keyword evidence="1 2" id="KW-0378">Hydrolase</keyword>
<feature type="domain" description="HD" evidence="3">
    <location>
        <begin position="75"/>
        <end position="188"/>
    </location>
</feature>
<name>A0A562JGZ6_9FIRM</name>
<dbReference type="RefSeq" id="WP_145080171.1">
    <property type="nucleotide sequence ID" value="NZ_VLKH01000002.1"/>
</dbReference>
<organism evidence="4 5">
    <name type="scientific">Sedimentibacter saalensis</name>
    <dbReference type="NCBI Taxonomy" id="130788"/>
    <lineage>
        <taxon>Bacteria</taxon>
        <taxon>Bacillati</taxon>
        <taxon>Bacillota</taxon>
        <taxon>Tissierellia</taxon>
        <taxon>Sedimentibacter</taxon>
    </lineage>
</organism>
<dbReference type="PROSITE" id="PS51831">
    <property type="entry name" value="HD"/>
    <property type="match status" value="1"/>
</dbReference>
<dbReference type="CDD" id="cd00077">
    <property type="entry name" value="HDc"/>
    <property type="match status" value="1"/>
</dbReference>
<dbReference type="InterPro" id="IPR006261">
    <property type="entry name" value="dGTPase"/>
</dbReference>